<sequence>MITLRTLQDSSKNRIFYGESGEHPRLLIASSNRIHLLQNLLVEM</sequence>
<evidence type="ECO:0000313" key="1">
    <source>
        <dbReference type="EMBL" id="KAG7605470.1"/>
    </source>
</evidence>
<gene>
    <name evidence="1" type="ORF">ISN45_At05g044730</name>
</gene>
<dbReference type="AlphaFoldDB" id="A0A8T2D542"/>
<comment type="caution">
    <text evidence="1">The sequence shown here is derived from an EMBL/GenBank/DDBJ whole genome shotgun (WGS) entry which is preliminary data.</text>
</comment>
<organism evidence="1 2">
    <name type="scientific">Arabidopsis thaliana x Arabidopsis arenosa</name>
    <dbReference type="NCBI Taxonomy" id="1240361"/>
    <lineage>
        <taxon>Eukaryota</taxon>
        <taxon>Viridiplantae</taxon>
        <taxon>Streptophyta</taxon>
        <taxon>Embryophyta</taxon>
        <taxon>Tracheophyta</taxon>
        <taxon>Spermatophyta</taxon>
        <taxon>Magnoliopsida</taxon>
        <taxon>eudicotyledons</taxon>
        <taxon>Gunneridae</taxon>
        <taxon>Pentapetalae</taxon>
        <taxon>rosids</taxon>
        <taxon>malvids</taxon>
        <taxon>Brassicales</taxon>
        <taxon>Brassicaceae</taxon>
        <taxon>Camelineae</taxon>
        <taxon>Arabidopsis</taxon>
    </lineage>
</organism>
<dbReference type="Proteomes" id="UP000694240">
    <property type="component" value="Chromosome 5"/>
</dbReference>
<dbReference type="EMBL" id="JAEFBK010000005">
    <property type="protein sequence ID" value="KAG7605470.1"/>
    <property type="molecule type" value="Genomic_DNA"/>
</dbReference>
<keyword evidence="2" id="KW-1185">Reference proteome</keyword>
<reference evidence="1 2" key="1">
    <citation type="submission" date="2020-12" db="EMBL/GenBank/DDBJ databases">
        <title>Concerted genomic and epigenomic changes stabilize Arabidopsis allopolyploids.</title>
        <authorList>
            <person name="Chen Z."/>
        </authorList>
    </citation>
    <scope>NUCLEOTIDE SEQUENCE [LARGE SCALE GENOMIC DNA]</scope>
    <source>
        <strain evidence="1">Allo738</strain>
        <tissue evidence="1">Leaf</tissue>
    </source>
</reference>
<protein>
    <submittedName>
        <fullName evidence="1">Uncharacterized protein</fullName>
    </submittedName>
</protein>
<proteinExistence type="predicted"/>
<name>A0A8T2D542_9BRAS</name>
<accession>A0A8T2D542</accession>
<evidence type="ECO:0000313" key="2">
    <source>
        <dbReference type="Proteomes" id="UP000694240"/>
    </source>
</evidence>